<protein>
    <recommendedName>
        <fullName evidence="4">Secreted protein</fullName>
    </recommendedName>
</protein>
<sequence length="102" mass="11512">MGLNYALFISSGLLVQGVWQDQAQVRGSFVTTSYKLTFGPSCIHKTMSACSCAFCWALRALVNSSPHCTLRRSREKSYCWTERRETINDDMVEGGNRLTKHT</sequence>
<dbReference type="Proteomes" id="UP000034805">
    <property type="component" value="Unassembled WGS sequence"/>
</dbReference>
<accession>A0A0P7YIN0</accession>
<name>A0A0P7YIN0_SCLFO</name>
<organism evidence="2 3">
    <name type="scientific">Scleropages formosus</name>
    <name type="common">Asian bonytongue</name>
    <name type="synonym">Osteoglossum formosum</name>
    <dbReference type="NCBI Taxonomy" id="113540"/>
    <lineage>
        <taxon>Eukaryota</taxon>
        <taxon>Metazoa</taxon>
        <taxon>Chordata</taxon>
        <taxon>Craniata</taxon>
        <taxon>Vertebrata</taxon>
        <taxon>Euteleostomi</taxon>
        <taxon>Actinopterygii</taxon>
        <taxon>Neopterygii</taxon>
        <taxon>Teleostei</taxon>
        <taxon>Osteoglossocephala</taxon>
        <taxon>Osteoglossomorpha</taxon>
        <taxon>Osteoglossiformes</taxon>
        <taxon>Osteoglossidae</taxon>
        <taxon>Scleropages</taxon>
    </lineage>
</organism>
<proteinExistence type="predicted"/>
<evidence type="ECO:0000313" key="3">
    <source>
        <dbReference type="Proteomes" id="UP000034805"/>
    </source>
</evidence>
<keyword evidence="1" id="KW-0732">Signal</keyword>
<reference evidence="2 3" key="1">
    <citation type="submission" date="2015-08" db="EMBL/GenBank/DDBJ databases">
        <title>The genome of the Asian arowana (Scleropages formosus).</title>
        <authorList>
            <person name="Tan M.H."/>
            <person name="Gan H.M."/>
            <person name="Croft L.J."/>
            <person name="Austin C.M."/>
        </authorList>
    </citation>
    <scope>NUCLEOTIDE SEQUENCE [LARGE SCALE GENOMIC DNA]</scope>
    <source>
        <strain evidence="2">Aro1</strain>
    </source>
</reference>
<comment type="caution">
    <text evidence="2">The sequence shown here is derived from an EMBL/GenBank/DDBJ whole genome shotgun (WGS) entry which is preliminary data.</text>
</comment>
<feature type="signal peptide" evidence="1">
    <location>
        <begin position="1"/>
        <end position="20"/>
    </location>
</feature>
<evidence type="ECO:0008006" key="4">
    <source>
        <dbReference type="Google" id="ProtNLM"/>
    </source>
</evidence>
<evidence type="ECO:0000313" key="2">
    <source>
        <dbReference type="EMBL" id="KPP67230.1"/>
    </source>
</evidence>
<dbReference type="EMBL" id="JARO02005158">
    <property type="protein sequence ID" value="KPP67230.1"/>
    <property type="molecule type" value="Genomic_DNA"/>
</dbReference>
<evidence type="ECO:0000256" key="1">
    <source>
        <dbReference type="SAM" id="SignalP"/>
    </source>
</evidence>
<dbReference type="AlphaFoldDB" id="A0A0P7YIN0"/>
<gene>
    <name evidence="2" type="ORF">Z043_114198</name>
</gene>
<feature type="chain" id="PRO_5006146356" description="Secreted protein" evidence="1">
    <location>
        <begin position="21"/>
        <end position="102"/>
    </location>
</feature>